<name>A0ABD2Q3K7_9PLAT</name>
<evidence type="ECO:0000259" key="7">
    <source>
        <dbReference type="PROSITE" id="PS50071"/>
    </source>
</evidence>
<protein>
    <submittedName>
        <fullName evidence="8">Homeobox protein Meis2</fullName>
    </submittedName>
</protein>
<evidence type="ECO:0000313" key="8">
    <source>
        <dbReference type="EMBL" id="KAL3314080.1"/>
    </source>
</evidence>
<evidence type="ECO:0000313" key="9">
    <source>
        <dbReference type="Proteomes" id="UP001626550"/>
    </source>
</evidence>
<comment type="caution">
    <text evidence="8">The sequence shown here is derived from an EMBL/GenBank/DDBJ whole genome shotgun (WGS) entry which is preliminary data.</text>
</comment>
<dbReference type="EMBL" id="JBJKFK010001103">
    <property type="protein sequence ID" value="KAL3314080.1"/>
    <property type="molecule type" value="Genomic_DNA"/>
</dbReference>
<feature type="domain" description="Homeobox" evidence="7">
    <location>
        <begin position="355"/>
        <end position="418"/>
    </location>
</feature>
<keyword evidence="9" id="KW-1185">Reference proteome</keyword>
<keyword evidence="3 5" id="KW-0371">Homeobox</keyword>
<comment type="subcellular location">
    <subcellularLocation>
        <location evidence="5">Nucleus</location>
    </subcellularLocation>
</comment>
<gene>
    <name evidence="8" type="primary">MEIS2_1</name>
    <name evidence="8" type="ORF">Ciccas_007308</name>
</gene>
<feature type="compositionally biased region" description="Polar residues" evidence="6">
    <location>
        <begin position="49"/>
        <end position="64"/>
    </location>
</feature>
<feature type="compositionally biased region" description="Gly residues" evidence="6">
    <location>
        <begin position="249"/>
        <end position="263"/>
    </location>
</feature>
<feature type="compositionally biased region" description="Gly residues" evidence="6">
    <location>
        <begin position="280"/>
        <end position="290"/>
    </location>
</feature>
<dbReference type="Gene3D" id="1.10.10.60">
    <property type="entry name" value="Homeodomain-like"/>
    <property type="match status" value="1"/>
</dbReference>
<dbReference type="SMART" id="SM00389">
    <property type="entry name" value="HOX"/>
    <property type="match status" value="1"/>
</dbReference>
<accession>A0ABD2Q3K7</accession>
<proteinExistence type="inferred from homology"/>
<evidence type="ECO:0000256" key="2">
    <source>
        <dbReference type="ARBA" id="ARBA00023125"/>
    </source>
</evidence>
<evidence type="ECO:0000256" key="3">
    <source>
        <dbReference type="ARBA" id="ARBA00023155"/>
    </source>
</evidence>
<evidence type="ECO:0000256" key="5">
    <source>
        <dbReference type="PROSITE-ProRule" id="PRU00108"/>
    </source>
</evidence>
<feature type="region of interest" description="Disordered" evidence="6">
    <location>
        <begin position="202"/>
        <end position="360"/>
    </location>
</feature>
<feature type="compositionally biased region" description="Low complexity" evidence="6">
    <location>
        <begin position="536"/>
        <end position="554"/>
    </location>
</feature>
<dbReference type="Pfam" id="PF16493">
    <property type="entry name" value="Meis_PKNOX_N"/>
    <property type="match status" value="1"/>
</dbReference>
<dbReference type="InterPro" id="IPR050224">
    <property type="entry name" value="TALE_homeobox"/>
</dbReference>
<reference evidence="8 9" key="1">
    <citation type="submission" date="2024-11" db="EMBL/GenBank/DDBJ databases">
        <title>Adaptive evolution of stress response genes in parasites aligns with host niche diversity.</title>
        <authorList>
            <person name="Hahn C."/>
            <person name="Resl P."/>
        </authorList>
    </citation>
    <scope>NUCLEOTIDE SEQUENCE [LARGE SCALE GENOMIC DNA]</scope>
    <source>
        <strain evidence="8">EGGRZ-B1_66</strain>
        <tissue evidence="8">Body</tissue>
    </source>
</reference>
<organism evidence="8 9">
    <name type="scientific">Cichlidogyrus casuarinus</name>
    <dbReference type="NCBI Taxonomy" id="1844966"/>
    <lineage>
        <taxon>Eukaryota</taxon>
        <taxon>Metazoa</taxon>
        <taxon>Spiralia</taxon>
        <taxon>Lophotrochozoa</taxon>
        <taxon>Platyhelminthes</taxon>
        <taxon>Monogenea</taxon>
        <taxon>Monopisthocotylea</taxon>
        <taxon>Dactylogyridea</taxon>
        <taxon>Ancyrocephalidae</taxon>
        <taxon>Cichlidogyrus</taxon>
    </lineage>
</organism>
<dbReference type="CDD" id="cd00086">
    <property type="entry name" value="homeodomain"/>
    <property type="match status" value="1"/>
</dbReference>
<evidence type="ECO:0000256" key="6">
    <source>
        <dbReference type="SAM" id="MobiDB-lite"/>
    </source>
</evidence>
<feature type="compositionally biased region" description="Low complexity" evidence="6">
    <location>
        <begin position="224"/>
        <end position="237"/>
    </location>
</feature>
<dbReference type="SUPFAM" id="SSF46689">
    <property type="entry name" value="Homeodomain-like"/>
    <property type="match status" value="1"/>
</dbReference>
<dbReference type="FunFam" id="1.10.10.60:FF:000004">
    <property type="entry name" value="Meis2 homeobox isoform 2c"/>
    <property type="match status" value="1"/>
</dbReference>
<dbReference type="PROSITE" id="PS50071">
    <property type="entry name" value="HOMEOBOX_2"/>
    <property type="match status" value="1"/>
</dbReference>
<dbReference type="InterPro" id="IPR001356">
    <property type="entry name" value="HD"/>
</dbReference>
<comment type="similarity">
    <text evidence="1">Belongs to the TALE/MEIS homeobox family.</text>
</comment>
<dbReference type="InterPro" id="IPR032453">
    <property type="entry name" value="PKNOX/Meis_N"/>
</dbReference>
<feature type="region of interest" description="Disordered" evidence="6">
    <location>
        <begin position="509"/>
        <end position="571"/>
    </location>
</feature>
<keyword evidence="4 5" id="KW-0539">Nucleus</keyword>
<dbReference type="GO" id="GO:0005634">
    <property type="term" value="C:nucleus"/>
    <property type="evidence" value="ECO:0007669"/>
    <property type="project" value="UniProtKB-SubCell"/>
</dbReference>
<evidence type="ECO:0000256" key="4">
    <source>
        <dbReference type="ARBA" id="ARBA00023242"/>
    </source>
</evidence>
<dbReference type="AlphaFoldDB" id="A0ABD2Q3K7"/>
<feature type="region of interest" description="Disordered" evidence="6">
    <location>
        <begin position="47"/>
        <end position="101"/>
    </location>
</feature>
<sequence>MIQAIQVLRFHLLEIEKVHELCDNFCSRYITCLKGKMPIDLVIEDRESAGSQGSANSPPTNGPSQCGLMGSKMSSTLHARSHESSAGYGQHRSGPSPYELPHSSPYATNMDYGSSSAFGSYYNSLSGNYDSSTSSFDQTANGYSSFYGSNFAGYGAGYSSNRSTFPPCPPNMPASLMQSLQNHQQMIQMQAAALAHQRFTMPERKAKKAARARITKDTFIKPAGTSSPTPGSVSSSRRSPENDDRSSPGGAGASAGNEPGGHGRPTPSSNHEGHGHGHGGESGGGKGHSYGGQQTMLSNGVGYNMDYASPNRANSFHGSRHHPNSDMNSDNGEGVDTSVGSAENADDLDLDEKQTKRQKKRGIFPKAATNTMRAWLFQHLSHPYPSEEQKKQLANDTGLTILQVNNWFINARRRIVQPMIDQSNRAGKSHCSLRIPMRDPLLLQFIPTKLLFYPLFPPLLEQDHTRIQVTPTICTWTTSTSLPMVDPVSGFASGAEFYAAAALAASGVSSSNRENLGPGSPSDHESSYTPATGFVSNPSAGSNNTSGSSDSTQNAGRHSGGRESPSYTAANPYSSFGSGNYDYYGGGAANSESVGQDIAAQYAACALALQKKAAANSSNPYAQNGNFNSMAAALYASYGQGAFNQGGTHSSNSSTSSGSVPVGSSYTGANIFPASDTPSLQDIHAS</sequence>
<dbReference type="Proteomes" id="UP001626550">
    <property type="component" value="Unassembled WGS sequence"/>
</dbReference>
<dbReference type="Pfam" id="PF05920">
    <property type="entry name" value="Homeobox_KN"/>
    <property type="match status" value="1"/>
</dbReference>
<dbReference type="PANTHER" id="PTHR11850">
    <property type="entry name" value="HOMEOBOX PROTEIN TRANSCRIPTION FACTORS"/>
    <property type="match status" value="1"/>
</dbReference>
<keyword evidence="2 5" id="KW-0238">DNA-binding</keyword>
<dbReference type="InterPro" id="IPR009057">
    <property type="entry name" value="Homeodomain-like_sf"/>
</dbReference>
<dbReference type="InterPro" id="IPR008422">
    <property type="entry name" value="KN_HD"/>
</dbReference>
<feature type="DNA-binding region" description="Homeobox" evidence="5">
    <location>
        <begin position="357"/>
        <end position="419"/>
    </location>
</feature>
<evidence type="ECO:0000256" key="1">
    <source>
        <dbReference type="ARBA" id="ARBA00009661"/>
    </source>
</evidence>
<dbReference type="GO" id="GO:0003677">
    <property type="term" value="F:DNA binding"/>
    <property type="evidence" value="ECO:0007669"/>
    <property type="project" value="UniProtKB-UniRule"/>
</dbReference>